<protein>
    <submittedName>
        <fullName evidence="1">Uncharacterized protein</fullName>
    </submittedName>
</protein>
<reference evidence="1 2" key="2">
    <citation type="submission" date="2020-03" db="EMBL/GenBank/DDBJ databases">
        <authorList>
            <person name="Ichikawa N."/>
            <person name="Kimura A."/>
            <person name="Kitahashi Y."/>
            <person name="Uohara A."/>
        </authorList>
    </citation>
    <scope>NUCLEOTIDE SEQUENCE [LARGE SCALE GENOMIC DNA]</scope>
    <source>
        <strain evidence="1 2">NBRC 105367</strain>
    </source>
</reference>
<reference evidence="1 2" key="1">
    <citation type="submission" date="2020-03" db="EMBL/GenBank/DDBJ databases">
        <title>Whole genome shotgun sequence of Phytohabitans suffuscus NBRC 105367.</title>
        <authorList>
            <person name="Komaki H."/>
            <person name="Tamura T."/>
        </authorList>
    </citation>
    <scope>NUCLEOTIDE SEQUENCE [LARGE SCALE GENOMIC DNA]</scope>
    <source>
        <strain evidence="1 2">NBRC 105367</strain>
    </source>
</reference>
<gene>
    <name evidence="1" type="ORF">Psuf_042870</name>
</gene>
<dbReference type="EMBL" id="AP022871">
    <property type="protein sequence ID" value="BCB86974.1"/>
    <property type="molecule type" value="Genomic_DNA"/>
</dbReference>
<sequence>MARLISVMTRLTDHETDAALRLLLAIAMFAGHLAVLREAQQRHHQAAAAREAGDRLRARAVRNVTAHPIVRKVHIRTRGR</sequence>
<evidence type="ECO:0000313" key="1">
    <source>
        <dbReference type="EMBL" id="BCB86974.1"/>
    </source>
</evidence>
<dbReference type="Proteomes" id="UP000503011">
    <property type="component" value="Chromosome"/>
</dbReference>
<dbReference type="KEGG" id="psuu:Psuf_042870"/>
<organism evidence="1 2">
    <name type="scientific">Phytohabitans suffuscus</name>
    <dbReference type="NCBI Taxonomy" id="624315"/>
    <lineage>
        <taxon>Bacteria</taxon>
        <taxon>Bacillati</taxon>
        <taxon>Actinomycetota</taxon>
        <taxon>Actinomycetes</taxon>
        <taxon>Micromonosporales</taxon>
        <taxon>Micromonosporaceae</taxon>
    </lineage>
</organism>
<keyword evidence="2" id="KW-1185">Reference proteome</keyword>
<dbReference type="AlphaFoldDB" id="A0A6F8YLI6"/>
<accession>A0A6F8YLI6</accession>
<name>A0A6F8YLI6_9ACTN</name>
<evidence type="ECO:0000313" key="2">
    <source>
        <dbReference type="Proteomes" id="UP000503011"/>
    </source>
</evidence>
<proteinExistence type="predicted"/>